<dbReference type="InterPro" id="IPR000210">
    <property type="entry name" value="BTB/POZ_dom"/>
</dbReference>
<proteinExistence type="predicted"/>
<dbReference type="SMART" id="SM00225">
    <property type="entry name" value="BTB"/>
    <property type="match status" value="1"/>
</dbReference>
<keyword evidence="3" id="KW-1185">Reference proteome</keyword>
<gene>
    <name evidence="2" type="ORF">EDB92DRAFT_1611536</name>
</gene>
<dbReference type="Proteomes" id="UP001201163">
    <property type="component" value="Unassembled WGS sequence"/>
</dbReference>
<organism evidence="2 3">
    <name type="scientific">Lactarius akahatsu</name>
    <dbReference type="NCBI Taxonomy" id="416441"/>
    <lineage>
        <taxon>Eukaryota</taxon>
        <taxon>Fungi</taxon>
        <taxon>Dikarya</taxon>
        <taxon>Basidiomycota</taxon>
        <taxon>Agaricomycotina</taxon>
        <taxon>Agaricomycetes</taxon>
        <taxon>Russulales</taxon>
        <taxon>Russulaceae</taxon>
        <taxon>Lactarius</taxon>
    </lineage>
</organism>
<dbReference type="InterPro" id="IPR011333">
    <property type="entry name" value="SKP1/BTB/POZ_sf"/>
</dbReference>
<evidence type="ECO:0000259" key="1">
    <source>
        <dbReference type="PROSITE" id="PS50097"/>
    </source>
</evidence>
<evidence type="ECO:0000313" key="3">
    <source>
        <dbReference type="Proteomes" id="UP001201163"/>
    </source>
</evidence>
<protein>
    <recommendedName>
        <fullName evidence="1">BTB domain-containing protein</fullName>
    </recommendedName>
</protein>
<name>A0AAD4L775_9AGAM</name>
<dbReference type="PROSITE" id="PS50097">
    <property type="entry name" value="BTB"/>
    <property type="match status" value="1"/>
</dbReference>
<dbReference type="SUPFAM" id="SSF54695">
    <property type="entry name" value="POZ domain"/>
    <property type="match status" value="1"/>
</dbReference>
<evidence type="ECO:0000313" key="2">
    <source>
        <dbReference type="EMBL" id="KAH8983106.1"/>
    </source>
</evidence>
<sequence length="326" mass="35926">MVQSSDLVNFRVNRVVLSVSSPFFADMFSLPQPSENEVVDGLPVVQLPEDAEILSSLLTVLYPVPSAVPGSYGKALQLLAASQKYDMAGVQDAIRTEIGSRGPIALTGNEAFRAFAISSGAKLLPEMETFARHTLDFPMTLEYLSDELPLFEGWALRDLVRYRKRCRDDLVATFDSLLDFNVTPSKIWVVCTADSLKSSSDSPKSSSYPRREVQVFPQWLSNLLSKHMRKLQETFTSPFPSPSSIRGEYLAALNTHISSQDCIPCMRIHTLKGEKILEELGDRPTLALDKVSTLSISQRVLCQTHSLILGAVSSGPASKGSTLTYF</sequence>
<dbReference type="Pfam" id="PF00651">
    <property type="entry name" value="BTB"/>
    <property type="match status" value="1"/>
</dbReference>
<feature type="domain" description="BTB" evidence="1">
    <location>
        <begin position="1"/>
        <end position="70"/>
    </location>
</feature>
<accession>A0AAD4L775</accession>
<reference evidence="2" key="1">
    <citation type="submission" date="2022-01" db="EMBL/GenBank/DDBJ databases">
        <title>Comparative genomics reveals a dynamic genome evolution in the ectomycorrhizal milk-cap (Lactarius) mushrooms.</title>
        <authorList>
            <consortium name="DOE Joint Genome Institute"/>
            <person name="Lebreton A."/>
            <person name="Tang N."/>
            <person name="Kuo A."/>
            <person name="LaButti K."/>
            <person name="Drula E."/>
            <person name="Barry K."/>
            <person name="Clum A."/>
            <person name="Lipzen A."/>
            <person name="Mousain D."/>
            <person name="Ng V."/>
            <person name="Wang R."/>
            <person name="Wang X."/>
            <person name="Dai Y."/>
            <person name="Henrissat B."/>
            <person name="Grigoriev I.V."/>
            <person name="Guerin-Laguette A."/>
            <person name="Yu F."/>
            <person name="Martin F.M."/>
        </authorList>
    </citation>
    <scope>NUCLEOTIDE SEQUENCE</scope>
    <source>
        <strain evidence="2">QP</strain>
    </source>
</reference>
<dbReference type="EMBL" id="JAKELL010000092">
    <property type="protein sequence ID" value="KAH8983106.1"/>
    <property type="molecule type" value="Genomic_DNA"/>
</dbReference>
<comment type="caution">
    <text evidence="2">The sequence shown here is derived from an EMBL/GenBank/DDBJ whole genome shotgun (WGS) entry which is preliminary data.</text>
</comment>
<dbReference type="Gene3D" id="3.30.710.10">
    <property type="entry name" value="Potassium Channel Kv1.1, Chain A"/>
    <property type="match status" value="1"/>
</dbReference>
<dbReference type="AlphaFoldDB" id="A0AAD4L775"/>